<dbReference type="GO" id="GO:0030600">
    <property type="term" value="F:feruloyl esterase activity"/>
    <property type="evidence" value="ECO:0007669"/>
    <property type="project" value="UniProtKB-EC"/>
</dbReference>
<keyword evidence="9" id="KW-1185">Reference proteome</keyword>
<comment type="caution">
    <text evidence="8">The sequence shown here is derived from an EMBL/GenBank/DDBJ whole genome shotgun (WGS) entry which is preliminary data.</text>
</comment>
<evidence type="ECO:0000256" key="5">
    <source>
        <dbReference type="ARBA" id="ARBA00022801"/>
    </source>
</evidence>
<dbReference type="GO" id="GO:0046872">
    <property type="term" value="F:metal ion binding"/>
    <property type="evidence" value="ECO:0007669"/>
    <property type="project" value="UniProtKB-KW"/>
</dbReference>
<evidence type="ECO:0000313" key="9">
    <source>
        <dbReference type="Proteomes" id="UP000564496"/>
    </source>
</evidence>
<organism evidence="8 9">
    <name type="scientific">Nocardioides panzhihuensis</name>
    <dbReference type="NCBI Taxonomy" id="860243"/>
    <lineage>
        <taxon>Bacteria</taxon>
        <taxon>Bacillati</taxon>
        <taxon>Actinomycetota</taxon>
        <taxon>Actinomycetes</taxon>
        <taxon>Propionibacteriales</taxon>
        <taxon>Nocardioidaceae</taxon>
        <taxon>Nocardioides</taxon>
    </lineage>
</organism>
<keyword evidence="5 8" id="KW-0378">Hydrolase</keyword>
<evidence type="ECO:0000256" key="4">
    <source>
        <dbReference type="ARBA" id="ARBA00022729"/>
    </source>
</evidence>
<gene>
    <name evidence="8" type="ORF">BJ988_002358</name>
</gene>
<dbReference type="Gene3D" id="3.40.50.1820">
    <property type="entry name" value="alpha/beta hydrolase"/>
    <property type="match status" value="1"/>
</dbReference>
<dbReference type="EC" id="3.1.1.73" evidence="8"/>
<evidence type="ECO:0000256" key="2">
    <source>
        <dbReference type="ARBA" id="ARBA00022487"/>
    </source>
</evidence>
<dbReference type="Proteomes" id="UP000564496">
    <property type="component" value="Unassembled WGS sequence"/>
</dbReference>
<evidence type="ECO:0000256" key="7">
    <source>
        <dbReference type="ARBA" id="ARBA00023157"/>
    </source>
</evidence>
<dbReference type="PANTHER" id="PTHR33938:SF15">
    <property type="entry name" value="FERULOYL ESTERASE B-RELATED"/>
    <property type="match status" value="1"/>
</dbReference>
<proteinExistence type="inferred from homology"/>
<accession>A0A7Z0DLC6</accession>
<keyword evidence="3" id="KW-0479">Metal-binding</keyword>
<evidence type="ECO:0000256" key="1">
    <source>
        <dbReference type="ARBA" id="ARBA00006249"/>
    </source>
</evidence>
<name>A0A7Z0DLC6_9ACTN</name>
<sequence>MTARRPRRSGGTLRVLVGIVSLFALSLQIAGAAPSAADVDTDAGGARCEEMTELSVPDTEITAGELVPAGDFVDAEGTVHRDLPEFCRVAARVAPSLNFEVWMPTATWNERFLGVGNGGFAGNIRYDSMAPALAKGYATASTDTGHSKSDSANSWISNPAQLEMWGRTSIHLMTLRAKQILTAYHEKAPKFSYFEGGSTGGRQAMGQAEFFPDDYDGIVSHSPGMDYSHVMMAVLWTAQRLADRPKGALDSDDRKLLNDAVLAACGGRDGVASDPFLNDPRDCHYNVKRLECRPGTSTGCLTAEQVRTAEHVYTAVTNQGSGEHLYPGFAYGSEAAWNFAAERQELVSYPQALFGRAVFDDPEWDWRSFDWDEDVALVEEKLSPKIDPTRADLSKFDERGGKLIMTQGWSDPFQSGSLPIEYYTRVLLERDGSTVRSALRDVQEFYRLFMIPGGGHVTGGMGPNSFDALSAVRAWVEQGIAPKQMVATKYQDDRQENRVVMTRPLCPYPQIAGYDGAGPTTEASSFRRENDWGDFAKDVAREKQRMQARERSN</sequence>
<dbReference type="EMBL" id="JACBZR010000001">
    <property type="protein sequence ID" value="NYI77710.1"/>
    <property type="molecule type" value="Genomic_DNA"/>
</dbReference>
<dbReference type="InterPro" id="IPR011118">
    <property type="entry name" value="Tannase/feruloyl_esterase"/>
</dbReference>
<evidence type="ECO:0000313" key="8">
    <source>
        <dbReference type="EMBL" id="NYI77710.1"/>
    </source>
</evidence>
<dbReference type="SUPFAM" id="SSF53474">
    <property type="entry name" value="alpha/beta-Hydrolases"/>
    <property type="match status" value="1"/>
</dbReference>
<evidence type="ECO:0000256" key="3">
    <source>
        <dbReference type="ARBA" id="ARBA00022723"/>
    </source>
</evidence>
<reference evidence="8 9" key="1">
    <citation type="submission" date="2020-07" db="EMBL/GenBank/DDBJ databases">
        <title>Sequencing the genomes of 1000 actinobacteria strains.</title>
        <authorList>
            <person name="Klenk H.-P."/>
        </authorList>
    </citation>
    <scope>NUCLEOTIDE SEQUENCE [LARGE SCALE GENOMIC DNA]</scope>
    <source>
        <strain evidence="8 9">DSM 26487</strain>
    </source>
</reference>
<keyword evidence="4" id="KW-0732">Signal</keyword>
<dbReference type="InterPro" id="IPR029058">
    <property type="entry name" value="AB_hydrolase_fold"/>
</dbReference>
<protein>
    <submittedName>
        <fullName evidence="8">Feruloyl esterase</fullName>
        <ecNumber evidence="8">3.1.1.73</ecNumber>
    </submittedName>
</protein>
<keyword evidence="7" id="KW-1015">Disulfide bond</keyword>
<dbReference type="PANTHER" id="PTHR33938">
    <property type="entry name" value="FERULOYL ESTERASE B-RELATED"/>
    <property type="match status" value="1"/>
</dbReference>
<keyword evidence="6" id="KW-0106">Calcium</keyword>
<dbReference type="Pfam" id="PF07519">
    <property type="entry name" value="Tannase"/>
    <property type="match status" value="1"/>
</dbReference>
<comment type="similarity">
    <text evidence="1">Belongs to the tannase family.</text>
</comment>
<dbReference type="RefSeq" id="WP_179658165.1">
    <property type="nucleotide sequence ID" value="NZ_JACBZR010000001.1"/>
</dbReference>
<evidence type="ECO:0000256" key="6">
    <source>
        <dbReference type="ARBA" id="ARBA00022837"/>
    </source>
</evidence>
<dbReference type="AlphaFoldDB" id="A0A7Z0DLC6"/>
<keyword evidence="2" id="KW-0719">Serine esterase</keyword>